<evidence type="ECO:0000313" key="2">
    <source>
        <dbReference type="EMBL" id="KAJ7635304.1"/>
    </source>
</evidence>
<accession>A0AAD7C0I1</accession>
<protein>
    <submittedName>
        <fullName evidence="2">Uncharacterized protein</fullName>
    </submittedName>
</protein>
<name>A0AAD7C0I1_9AGAR</name>
<proteinExistence type="predicted"/>
<dbReference type="EMBL" id="JARKIF010000007">
    <property type="protein sequence ID" value="KAJ7635304.1"/>
    <property type="molecule type" value="Genomic_DNA"/>
</dbReference>
<evidence type="ECO:0000256" key="1">
    <source>
        <dbReference type="SAM" id="MobiDB-lite"/>
    </source>
</evidence>
<gene>
    <name evidence="2" type="ORF">FB45DRAFT_1026190</name>
</gene>
<comment type="caution">
    <text evidence="2">The sequence shown here is derived from an EMBL/GenBank/DDBJ whole genome shotgun (WGS) entry which is preliminary data.</text>
</comment>
<reference evidence="2" key="1">
    <citation type="submission" date="2023-03" db="EMBL/GenBank/DDBJ databases">
        <title>Massive genome expansion in bonnet fungi (Mycena s.s.) driven by repeated elements and novel gene families across ecological guilds.</title>
        <authorList>
            <consortium name="Lawrence Berkeley National Laboratory"/>
            <person name="Harder C.B."/>
            <person name="Miyauchi S."/>
            <person name="Viragh M."/>
            <person name="Kuo A."/>
            <person name="Thoen E."/>
            <person name="Andreopoulos B."/>
            <person name="Lu D."/>
            <person name="Skrede I."/>
            <person name="Drula E."/>
            <person name="Henrissat B."/>
            <person name="Morin E."/>
            <person name="Kohler A."/>
            <person name="Barry K."/>
            <person name="LaButti K."/>
            <person name="Morin E."/>
            <person name="Salamov A."/>
            <person name="Lipzen A."/>
            <person name="Mereny Z."/>
            <person name="Hegedus B."/>
            <person name="Baldrian P."/>
            <person name="Stursova M."/>
            <person name="Weitz H."/>
            <person name="Taylor A."/>
            <person name="Grigoriev I.V."/>
            <person name="Nagy L.G."/>
            <person name="Martin F."/>
            <person name="Kauserud H."/>
        </authorList>
    </citation>
    <scope>NUCLEOTIDE SEQUENCE</scope>
    <source>
        <strain evidence="2">9284</strain>
    </source>
</reference>
<dbReference type="AlphaFoldDB" id="A0AAD7C0I1"/>
<keyword evidence="3" id="KW-1185">Reference proteome</keyword>
<evidence type="ECO:0000313" key="3">
    <source>
        <dbReference type="Proteomes" id="UP001221142"/>
    </source>
</evidence>
<organism evidence="2 3">
    <name type="scientific">Roridomyces roridus</name>
    <dbReference type="NCBI Taxonomy" id="1738132"/>
    <lineage>
        <taxon>Eukaryota</taxon>
        <taxon>Fungi</taxon>
        <taxon>Dikarya</taxon>
        <taxon>Basidiomycota</taxon>
        <taxon>Agaricomycotina</taxon>
        <taxon>Agaricomycetes</taxon>
        <taxon>Agaricomycetidae</taxon>
        <taxon>Agaricales</taxon>
        <taxon>Marasmiineae</taxon>
        <taxon>Mycenaceae</taxon>
        <taxon>Roridomyces</taxon>
    </lineage>
</organism>
<feature type="compositionally biased region" description="Basic and acidic residues" evidence="1">
    <location>
        <begin position="11"/>
        <end position="42"/>
    </location>
</feature>
<feature type="region of interest" description="Disordered" evidence="1">
    <location>
        <begin position="1"/>
        <end position="67"/>
    </location>
</feature>
<dbReference type="Proteomes" id="UP001221142">
    <property type="component" value="Unassembled WGS sequence"/>
</dbReference>
<sequence length="223" mass="25314">MTTLSPAGLNAERRRTEMDAFEDVPRPSLHDKTNGWTRERAQVRHSGRASSISDSPESGVRRQQDAFQAHRSSHLIQEVHRVHTISGSGVSLQRPDDDTDLQMQFTWWSAIPLTPRQALKRWPNNDSGEPVGRMHLNYRTNFFTDLCALIQEIQLILSPAIDTVLPITSLIDNCGLYQVRPLLYVASDSHRISPHLTSAALFGLIVPTPAARHRRLYRYFVLL</sequence>